<evidence type="ECO:0000256" key="1">
    <source>
        <dbReference type="ARBA" id="ARBA00004479"/>
    </source>
</evidence>
<evidence type="ECO:0000256" key="6">
    <source>
        <dbReference type="ARBA" id="ARBA00022889"/>
    </source>
</evidence>
<dbReference type="RefSeq" id="XP_046600742.1">
    <property type="nucleotide sequence ID" value="XM_046744786.1"/>
</dbReference>
<evidence type="ECO:0000256" key="8">
    <source>
        <dbReference type="ARBA" id="ARBA00023037"/>
    </source>
</evidence>
<keyword evidence="8 13" id="KW-0401">Integrin</keyword>
<dbReference type="PRINTS" id="PR01185">
    <property type="entry name" value="INTEGRINA"/>
</dbReference>
<dbReference type="Gene3D" id="1.20.5.930">
    <property type="entry name" value="Bicelle-embedded integrin alpha(iib) transmembrane segment"/>
    <property type="match status" value="1"/>
</dbReference>
<dbReference type="PANTHER" id="PTHR23220:SF83">
    <property type="entry name" value="INTEGRIN ALPHA-PS3-RELATED"/>
    <property type="match status" value="1"/>
</dbReference>
<dbReference type="PROSITE" id="PS51470">
    <property type="entry name" value="FG_GAP"/>
    <property type="match status" value="4"/>
</dbReference>
<gene>
    <name evidence="16" type="primary">LOC107222499</name>
</gene>
<keyword evidence="5" id="KW-0677">Repeat</keyword>
<dbReference type="InterPro" id="IPR048285">
    <property type="entry name" value="Integrin_alpha_Ig-like_2"/>
</dbReference>
<evidence type="ECO:0000256" key="10">
    <source>
        <dbReference type="ARBA" id="ARBA00023170"/>
    </source>
</evidence>
<accession>A0ABM3GKE1</accession>
<evidence type="ECO:0000256" key="9">
    <source>
        <dbReference type="ARBA" id="ARBA00023136"/>
    </source>
</evidence>
<dbReference type="SMART" id="SM00191">
    <property type="entry name" value="Int_alpha"/>
    <property type="match status" value="4"/>
</dbReference>
<feature type="transmembrane region" description="Helical" evidence="13">
    <location>
        <begin position="1003"/>
        <end position="1027"/>
    </location>
</feature>
<dbReference type="Proteomes" id="UP000829291">
    <property type="component" value="Chromosome 7"/>
</dbReference>
<dbReference type="Pfam" id="PF20805">
    <property type="entry name" value="Integrin_A_Ig_2"/>
    <property type="match status" value="1"/>
</dbReference>
<dbReference type="InterPro" id="IPR013519">
    <property type="entry name" value="Int_alpha_beta-p"/>
</dbReference>
<keyword evidence="9 13" id="KW-0472">Membrane</keyword>
<keyword evidence="4 13" id="KW-0732">Signal</keyword>
<proteinExistence type="inferred from homology"/>
<feature type="repeat" description="FG-GAP" evidence="12">
    <location>
        <begin position="367"/>
        <end position="423"/>
    </location>
</feature>
<dbReference type="PANTHER" id="PTHR23220">
    <property type="entry name" value="INTEGRIN ALPHA"/>
    <property type="match status" value="1"/>
</dbReference>
<evidence type="ECO:0000256" key="2">
    <source>
        <dbReference type="ARBA" id="ARBA00008054"/>
    </source>
</evidence>
<dbReference type="InterPro" id="IPR028994">
    <property type="entry name" value="Integrin_alpha_N"/>
</dbReference>
<evidence type="ECO:0000256" key="5">
    <source>
        <dbReference type="ARBA" id="ARBA00022737"/>
    </source>
</evidence>
<evidence type="ECO:0000256" key="13">
    <source>
        <dbReference type="RuleBase" id="RU003762"/>
    </source>
</evidence>
<dbReference type="SUPFAM" id="SSF69179">
    <property type="entry name" value="Integrin domains"/>
    <property type="match status" value="1"/>
</dbReference>
<evidence type="ECO:0000256" key="4">
    <source>
        <dbReference type="ARBA" id="ARBA00022729"/>
    </source>
</evidence>
<keyword evidence="10 13" id="KW-0675">Receptor</keyword>
<evidence type="ECO:0000256" key="12">
    <source>
        <dbReference type="PROSITE-ProRule" id="PRU00803"/>
    </source>
</evidence>
<evidence type="ECO:0000259" key="14">
    <source>
        <dbReference type="Pfam" id="PF20805"/>
    </source>
</evidence>
<dbReference type="GeneID" id="107222499"/>
<feature type="signal peptide" evidence="13">
    <location>
        <begin position="1"/>
        <end position="23"/>
    </location>
</feature>
<dbReference type="Gene3D" id="2.130.10.130">
    <property type="entry name" value="Integrin alpha, N-terminal"/>
    <property type="match status" value="1"/>
</dbReference>
<dbReference type="Gene3D" id="2.60.40.1510">
    <property type="entry name" value="ntegrin, alpha v. Chain A, domain 3"/>
    <property type="match status" value="1"/>
</dbReference>
<comment type="similarity">
    <text evidence="2 13">Belongs to the integrin alpha chain family.</text>
</comment>
<feature type="domain" description="Integrin alpha second immunoglobulin-like" evidence="14">
    <location>
        <begin position="632"/>
        <end position="758"/>
    </location>
</feature>
<dbReference type="InterPro" id="IPR032695">
    <property type="entry name" value="Integrin_dom_sf"/>
</dbReference>
<evidence type="ECO:0000256" key="7">
    <source>
        <dbReference type="ARBA" id="ARBA00022989"/>
    </source>
</evidence>
<reference evidence="16" key="1">
    <citation type="submission" date="2025-08" db="UniProtKB">
        <authorList>
            <consortium name="RefSeq"/>
        </authorList>
    </citation>
    <scope>IDENTIFICATION</scope>
    <source>
        <tissue evidence="16">Thorax and Abdomen</tissue>
    </source>
</reference>
<dbReference type="Pfam" id="PF01839">
    <property type="entry name" value="FG-GAP"/>
    <property type="match status" value="2"/>
</dbReference>
<comment type="subcellular location">
    <subcellularLocation>
        <location evidence="1 13">Membrane</location>
        <topology evidence="1 13">Single-pass type I membrane protein</topology>
    </subcellularLocation>
</comment>
<keyword evidence="11" id="KW-0325">Glycoprotein</keyword>
<sequence length="1089" mass="120398">MNTLGNFYCFGCILVNVLARIAAHQFDVDNAILYEDPTPVTENSRENYFGYSVALWNEDSKAWIFIGAPRANSSLYEGTTETGTVFRCPIGQKCTEWPIDKHLEKIQQRQNGSWLGGTMIVQNSNPPKLWVCAPRWMDYLAPNKTIVPMYGKCYKASVEDVNKNEPRGKNINLLEPPRDYHRIGNQDYPLHVLGQCGFSLHVTQDESRHKLVSGCPGVWNSHGISIIEEDYYESSFIVLNAVDDLGSNSDQFGYAVTSGIYFDDAEHIDVRGGPRGNKLLGEVRLFQFPSNTGESEAVKSLLNLNGEQIGEHFGATLASCDIDGDSKHDILVGAPHWSKNIEELGRIYIYRQGYGRCYKKIKSCGFKKLEHIAGKISGGRFGAAITCLGDINYDGFADVAVGAPYDGNGAVDIYYGSKNGLDLDNRRRISGPENTKGFGFSISEAVDIDDNGYVDIAIGAYLSGHVMLVRSNSVVNLNVKLSSNLTSNSGLRRNAGFLSLKVCSVYEGVNAPPNIIVTTELKIDDEGQRAIFFDKEIDDLSKTVYTFNTTLNAAQEWCHNYTVKIKKLVERFPDPLKFSVRQNLPKHGSKTGLLKVNGISKDSDNFCKSCAVLNELRPPPEDHLEVAFALECNDTIECLSILSINMTTTWSDGKPYVIGSSEFIELDVTVRNDGQMAFYTKVKISMPSYIELHNSASLIYDEVETVGEIRTVTFIISNFLDQNETESMKVYLNASTLRTDFDMITLNATAVTSSNDTGSGNYIADLSIRYVVQAAIGIAGAAEEALYPYTLSGPAEELPNIRFRHTFGLRNDEITPISLALLSVSIPTHWIASGDKEVEIVRLNEMMGGISKPGEDIDSKILRQDTNEPLSSDATTMSNWLPNEDSSKTKNHFINFNGKVLAASAENRTLYMNCTNPAFKCTTVSFKFGPLELKRTTAALDLVLEMLFSNIKPDIIGIKDIILFVTNASTKILTPQTQLIANMNPVSMMVGTQFVGSPQDQHVAMWVIVTSSSVGLLLLLLIVLALVKLGFFTRTKKVELEALKQQNGACPKLVLETTSSTEALDQPYYIKETKKEEGNFLDSYTGIIP</sequence>
<keyword evidence="15" id="KW-1185">Reference proteome</keyword>
<dbReference type="InterPro" id="IPR013517">
    <property type="entry name" value="FG-GAP"/>
</dbReference>
<evidence type="ECO:0000256" key="11">
    <source>
        <dbReference type="ARBA" id="ARBA00023180"/>
    </source>
</evidence>
<dbReference type="InterPro" id="IPR000413">
    <property type="entry name" value="Integrin_alpha"/>
</dbReference>
<keyword evidence="3 13" id="KW-0812">Transmembrane</keyword>
<feature type="repeat" description="FG-GAP" evidence="12">
    <location>
        <begin position="299"/>
        <end position="359"/>
    </location>
</feature>
<feature type="chain" id="PRO_5044998833" evidence="13">
    <location>
        <begin position="24"/>
        <end position="1089"/>
    </location>
</feature>
<feature type="repeat" description="FG-GAP" evidence="12">
    <location>
        <begin position="35"/>
        <end position="97"/>
    </location>
</feature>
<protein>
    <submittedName>
        <fullName evidence="16">Integrin alpha-9-like isoform X1</fullName>
    </submittedName>
</protein>
<feature type="repeat" description="FG-GAP" evidence="12">
    <location>
        <begin position="424"/>
        <end position="486"/>
    </location>
</feature>
<name>A0ABM3GKE1_NEOLC</name>
<dbReference type="SUPFAM" id="SSF69318">
    <property type="entry name" value="Integrin alpha N-terminal domain"/>
    <property type="match status" value="1"/>
</dbReference>
<evidence type="ECO:0000313" key="16">
    <source>
        <dbReference type="RefSeq" id="XP_046600742.1"/>
    </source>
</evidence>
<dbReference type="Gene3D" id="2.60.40.1460">
    <property type="entry name" value="Integrin domains. Chain A, domain 2"/>
    <property type="match status" value="1"/>
</dbReference>
<keyword evidence="7 13" id="KW-1133">Transmembrane helix</keyword>
<organism evidence="15 16">
    <name type="scientific">Neodiprion lecontei</name>
    <name type="common">Redheaded pine sawfly</name>
    <dbReference type="NCBI Taxonomy" id="441921"/>
    <lineage>
        <taxon>Eukaryota</taxon>
        <taxon>Metazoa</taxon>
        <taxon>Ecdysozoa</taxon>
        <taxon>Arthropoda</taxon>
        <taxon>Hexapoda</taxon>
        <taxon>Insecta</taxon>
        <taxon>Pterygota</taxon>
        <taxon>Neoptera</taxon>
        <taxon>Endopterygota</taxon>
        <taxon>Hymenoptera</taxon>
        <taxon>Tenthredinoidea</taxon>
        <taxon>Diprionidae</taxon>
        <taxon>Diprioninae</taxon>
        <taxon>Neodiprion</taxon>
    </lineage>
</organism>
<evidence type="ECO:0000313" key="15">
    <source>
        <dbReference type="Proteomes" id="UP000829291"/>
    </source>
</evidence>
<evidence type="ECO:0000256" key="3">
    <source>
        <dbReference type="ARBA" id="ARBA00022692"/>
    </source>
</evidence>
<keyword evidence="6 13" id="KW-0130">Cell adhesion</keyword>